<protein>
    <recommendedName>
        <fullName evidence="8">GDSL esterase/lipase</fullName>
    </recommendedName>
</protein>
<reference evidence="5 6" key="1">
    <citation type="journal article" date="2010" name="Nature">
        <title>Genome sequencing and analysis of the model grass Brachypodium distachyon.</title>
        <authorList>
            <consortium name="International Brachypodium Initiative"/>
        </authorList>
    </citation>
    <scope>NUCLEOTIDE SEQUENCE [LARGE SCALE GENOMIC DNA]</scope>
    <source>
        <strain evidence="5 6">Bd21</strain>
    </source>
</reference>
<keyword evidence="3" id="KW-0442">Lipid degradation</keyword>
<feature type="signal peptide" evidence="4">
    <location>
        <begin position="1"/>
        <end position="27"/>
    </location>
</feature>
<keyword evidence="2" id="KW-0378">Hydrolase</keyword>
<evidence type="ECO:0008006" key="8">
    <source>
        <dbReference type="Google" id="ProtNLM"/>
    </source>
</evidence>
<dbReference type="EMBL" id="CM000880">
    <property type="protein sequence ID" value="KQK16697.2"/>
    <property type="molecule type" value="Genomic_DNA"/>
</dbReference>
<keyword evidence="3" id="KW-0443">Lipid metabolism</keyword>
<sequence>MAKRLSSAVIICAVAVALVLVVDVCSGAGGELIRGRRAAPKKKTAAVKAVYVFGDSLVDVGNKRPPGIADGAQGDFSLRNGLPRGRFTNGYNLADTVARRLGFKMSPPPYKSFQPENERDLQDVMCRIGANFASGGSGILDTTGNGVLTLQTQVQDFVELANKMYCSRGNKRHLSRAGGNDFSAFLTNPDSSITDASAYISTMVSTYLSHIYTLYAAGAHMVGILDVPPIGCTPGSRALTPTGDCNDAANAMARWFNDLLRIELSGAAVSPKGPMPELNYSIAGNYEILSEMTASPLVAGIREARTACCGVGRFMAEDMCAQPDTTASTTRGAFRDRVEFEQCRAGSCLSFWQSESVADA</sequence>
<comment type="similarity">
    <text evidence="1">Belongs to the 'GDSL' lipolytic enzyme family.</text>
</comment>
<feature type="chain" id="PRO_5036297590" description="GDSL esterase/lipase" evidence="4">
    <location>
        <begin position="28"/>
        <end position="360"/>
    </location>
</feature>
<evidence type="ECO:0000256" key="4">
    <source>
        <dbReference type="SAM" id="SignalP"/>
    </source>
</evidence>
<evidence type="ECO:0000313" key="6">
    <source>
        <dbReference type="EnsemblPlants" id="KQK16697"/>
    </source>
</evidence>
<dbReference type="InterPro" id="IPR036514">
    <property type="entry name" value="SGNH_hydro_sf"/>
</dbReference>
<keyword evidence="4" id="KW-0732">Signal</keyword>
<evidence type="ECO:0000313" key="5">
    <source>
        <dbReference type="EMBL" id="KQK16697.2"/>
    </source>
</evidence>
<reference evidence="5" key="2">
    <citation type="submission" date="2017-06" db="EMBL/GenBank/DDBJ databases">
        <title>WGS assembly of Brachypodium distachyon.</title>
        <authorList>
            <consortium name="The International Brachypodium Initiative"/>
            <person name="Lucas S."/>
            <person name="Harmon-Smith M."/>
            <person name="Lail K."/>
            <person name="Tice H."/>
            <person name="Grimwood J."/>
            <person name="Bruce D."/>
            <person name="Barry K."/>
            <person name="Shu S."/>
            <person name="Lindquist E."/>
            <person name="Wang M."/>
            <person name="Pitluck S."/>
            <person name="Vogel J.P."/>
            <person name="Garvin D.F."/>
            <person name="Mockler T.C."/>
            <person name="Schmutz J."/>
            <person name="Rokhsar D."/>
            <person name="Bevan M.W."/>
        </authorList>
    </citation>
    <scope>NUCLEOTIDE SEQUENCE</scope>
    <source>
        <strain evidence="5">Bd21</strain>
    </source>
</reference>
<dbReference type="InterPro" id="IPR051058">
    <property type="entry name" value="GDSL_Est/Lipase"/>
</dbReference>
<evidence type="ECO:0000256" key="1">
    <source>
        <dbReference type="ARBA" id="ARBA00008668"/>
    </source>
</evidence>
<proteinExistence type="inferred from homology"/>
<name>A0A0Q3L013_BRADI</name>
<dbReference type="Proteomes" id="UP000008810">
    <property type="component" value="Chromosome 1"/>
</dbReference>
<dbReference type="Gramene" id="KQK16697">
    <property type="protein sequence ID" value="KQK16697"/>
    <property type="gene ID" value="BRADI_1g30034v3"/>
</dbReference>
<evidence type="ECO:0000256" key="2">
    <source>
        <dbReference type="ARBA" id="ARBA00022801"/>
    </source>
</evidence>
<evidence type="ECO:0000256" key="3">
    <source>
        <dbReference type="ARBA" id="ARBA00022963"/>
    </source>
</evidence>
<dbReference type="OrthoDB" id="1600564at2759"/>
<dbReference type="GO" id="GO:0016788">
    <property type="term" value="F:hydrolase activity, acting on ester bonds"/>
    <property type="evidence" value="ECO:0007669"/>
    <property type="project" value="InterPro"/>
</dbReference>
<dbReference type="PANTHER" id="PTHR45648">
    <property type="entry name" value="GDSL LIPASE/ACYLHYDROLASE FAMILY PROTEIN (AFU_ORTHOLOGUE AFUA_4G14700)"/>
    <property type="match status" value="1"/>
</dbReference>
<gene>
    <name evidence="5" type="ORF">BRADI_1g30034v3</name>
</gene>
<accession>A0A0Q3L013</accession>
<dbReference type="EnsemblPlants" id="KQK16697">
    <property type="protein sequence ID" value="KQK16697"/>
    <property type="gene ID" value="BRADI_1g30034v3"/>
</dbReference>
<organism evidence="5">
    <name type="scientific">Brachypodium distachyon</name>
    <name type="common">Purple false brome</name>
    <name type="synonym">Trachynia distachya</name>
    <dbReference type="NCBI Taxonomy" id="15368"/>
    <lineage>
        <taxon>Eukaryota</taxon>
        <taxon>Viridiplantae</taxon>
        <taxon>Streptophyta</taxon>
        <taxon>Embryophyta</taxon>
        <taxon>Tracheophyta</taxon>
        <taxon>Spermatophyta</taxon>
        <taxon>Magnoliopsida</taxon>
        <taxon>Liliopsida</taxon>
        <taxon>Poales</taxon>
        <taxon>Poaceae</taxon>
        <taxon>BOP clade</taxon>
        <taxon>Pooideae</taxon>
        <taxon>Stipodae</taxon>
        <taxon>Brachypodieae</taxon>
        <taxon>Brachypodium</taxon>
    </lineage>
</organism>
<dbReference type="Pfam" id="PF00657">
    <property type="entry name" value="Lipase_GDSL"/>
    <property type="match status" value="1"/>
</dbReference>
<reference evidence="6" key="3">
    <citation type="submission" date="2018-08" db="UniProtKB">
        <authorList>
            <consortium name="EnsemblPlants"/>
        </authorList>
    </citation>
    <scope>IDENTIFICATION</scope>
    <source>
        <strain evidence="6">cv. Bd21</strain>
    </source>
</reference>
<keyword evidence="7" id="KW-1185">Reference proteome</keyword>
<dbReference type="InterPro" id="IPR001087">
    <property type="entry name" value="GDSL"/>
</dbReference>
<dbReference type="GO" id="GO:0016042">
    <property type="term" value="P:lipid catabolic process"/>
    <property type="evidence" value="ECO:0007669"/>
    <property type="project" value="UniProtKB-KW"/>
</dbReference>
<dbReference type="Gene3D" id="3.40.50.1110">
    <property type="entry name" value="SGNH hydrolase"/>
    <property type="match status" value="1"/>
</dbReference>
<evidence type="ECO:0000313" key="7">
    <source>
        <dbReference type="Proteomes" id="UP000008810"/>
    </source>
</evidence>
<dbReference type="InParanoid" id="A0A0Q3L013"/>
<dbReference type="PANTHER" id="PTHR45648:SF59">
    <property type="entry name" value="GDSL ESTERASE_LIPASE"/>
    <property type="match status" value="1"/>
</dbReference>
<dbReference type="AlphaFoldDB" id="A0A0Q3L013"/>